<comment type="subcellular location">
    <subcellularLocation>
        <location evidence="1">Lipid droplet</location>
    </subcellularLocation>
</comment>
<evidence type="ECO:0000256" key="3">
    <source>
        <dbReference type="ARBA" id="ARBA00022677"/>
    </source>
</evidence>
<dbReference type="InterPro" id="IPR019363">
    <property type="entry name" value="LDAH"/>
</dbReference>
<reference evidence="5" key="1">
    <citation type="journal article" date="2020" name="Stud. Mycol.">
        <title>101 Dothideomycetes genomes: a test case for predicting lifestyles and emergence of pathogens.</title>
        <authorList>
            <person name="Haridas S."/>
            <person name="Albert R."/>
            <person name="Binder M."/>
            <person name="Bloem J."/>
            <person name="Labutti K."/>
            <person name="Salamov A."/>
            <person name="Andreopoulos B."/>
            <person name="Baker S."/>
            <person name="Barry K."/>
            <person name="Bills G."/>
            <person name="Bluhm B."/>
            <person name="Cannon C."/>
            <person name="Castanera R."/>
            <person name="Culley D."/>
            <person name="Daum C."/>
            <person name="Ezra D."/>
            <person name="Gonzalez J."/>
            <person name="Henrissat B."/>
            <person name="Kuo A."/>
            <person name="Liang C."/>
            <person name="Lipzen A."/>
            <person name="Lutzoni F."/>
            <person name="Magnuson J."/>
            <person name="Mondo S."/>
            <person name="Nolan M."/>
            <person name="Ohm R."/>
            <person name="Pangilinan J."/>
            <person name="Park H.-J."/>
            <person name="Ramirez L."/>
            <person name="Alfaro M."/>
            <person name="Sun H."/>
            <person name="Tritt A."/>
            <person name="Yoshinaga Y."/>
            <person name="Zwiers L.-H."/>
            <person name="Turgeon B."/>
            <person name="Goodwin S."/>
            <person name="Spatafora J."/>
            <person name="Crous P."/>
            <person name="Grigoriev I."/>
        </authorList>
    </citation>
    <scope>NUCLEOTIDE SEQUENCE</scope>
    <source>
        <strain evidence="5">CBS 113389</strain>
    </source>
</reference>
<evidence type="ECO:0000313" key="6">
    <source>
        <dbReference type="Proteomes" id="UP000799767"/>
    </source>
</evidence>
<evidence type="ECO:0008006" key="7">
    <source>
        <dbReference type="Google" id="ProtNLM"/>
    </source>
</evidence>
<dbReference type="GO" id="GO:0019915">
    <property type="term" value="P:lipid storage"/>
    <property type="evidence" value="ECO:0007669"/>
    <property type="project" value="InterPro"/>
</dbReference>
<comment type="similarity">
    <text evidence="2">Belongs to the AB hydrolase superfamily. LDAH family.</text>
</comment>
<dbReference type="PANTHER" id="PTHR13390">
    <property type="entry name" value="LIPASE"/>
    <property type="match status" value="1"/>
</dbReference>
<evidence type="ECO:0000256" key="2">
    <source>
        <dbReference type="ARBA" id="ARBA00008300"/>
    </source>
</evidence>
<dbReference type="Proteomes" id="UP000799767">
    <property type="component" value="Unassembled WGS sequence"/>
</dbReference>
<keyword evidence="4" id="KW-0378">Hydrolase</keyword>
<dbReference type="SUPFAM" id="SSF53474">
    <property type="entry name" value="alpha/beta-Hydrolases"/>
    <property type="match status" value="1"/>
</dbReference>
<sequence length="368" mass="40263">MLSDSLHRIVSPSNDASGSPVTFLVYMIPGNPGLIEYYREFRDYLATNLATDSNKVQYVLGGRSLGGFELSAPTSRPNDATSSTSPFNLQEQVSFVETQIKAEAKRLRDEHGHPCASTNPLRIILIGHSIGAYILLEIIARRQAQPNLDHGGNPTDATFDIAGGICLFPTIVDIAKSPSGRKVSLLANLPGVPSVVHTIAKMLCFLLPSSTLQSFVQSVTGMPSHGASVTTAFLQSRNGVRQALYLGKHELNEVTQDKWVEEHLWNISPSSSPISSQSSQCRPPKLYFFWGDNDHWVDNSTRDAVIAARARQADAGKEEGGRPWMEVDVTGLPHGFCLRHNEAVARKVAGYIEEIAGLSSDKRDRRNK</sequence>
<dbReference type="InterPro" id="IPR029058">
    <property type="entry name" value="AB_hydrolase_fold"/>
</dbReference>
<dbReference type="OrthoDB" id="448051at2759"/>
<dbReference type="GO" id="GO:0016298">
    <property type="term" value="F:lipase activity"/>
    <property type="evidence" value="ECO:0007669"/>
    <property type="project" value="InterPro"/>
</dbReference>
<protein>
    <recommendedName>
        <fullName evidence="7">Alpha/Beta hydrolase protein</fullName>
    </recommendedName>
</protein>
<dbReference type="GeneID" id="54470460"/>
<name>A0A6A6PZ89_9PEZI</name>
<dbReference type="AlphaFoldDB" id="A0A6A6PZ89"/>
<gene>
    <name evidence="5" type="ORF">BDY17DRAFT_135293</name>
</gene>
<keyword evidence="6" id="KW-1185">Reference proteome</keyword>
<organism evidence="5 6">
    <name type="scientific">Neohortaea acidophila</name>
    <dbReference type="NCBI Taxonomy" id="245834"/>
    <lineage>
        <taxon>Eukaryota</taxon>
        <taxon>Fungi</taxon>
        <taxon>Dikarya</taxon>
        <taxon>Ascomycota</taxon>
        <taxon>Pezizomycotina</taxon>
        <taxon>Dothideomycetes</taxon>
        <taxon>Dothideomycetidae</taxon>
        <taxon>Mycosphaerellales</taxon>
        <taxon>Teratosphaeriaceae</taxon>
        <taxon>Neohortaea</taxon>
    </lineage>
</organism>
<evidence type="ECO:0000313" key="5">
    <source>
        <dbReference type="EMBL" id="KAF2484773.1"/>
    </source>
</evidence>
<proteinExistence type="inferred from homology"/>
<evidence type="ECO:0000256" key="1">
    <source>
        <dbReference type="ARBA" id="ARBA00004502"/>
    </source>
</evidence>
<keyword evidence="3" id="KW-0551">Lipid droplet</keyword>
<dbReference type="GO" id="GO:0005811">
    <property type="term" value="C:lipid droplet"/>
    <property type="evidence" value="ECO:0007669"/>
    <property type="project" value="UniProtKB-SubCell"/>
</dbReference>
<dbReference type="RefSeq" id="XP_033591342.1">
    <property type="nucleotide sequence ID" value="XM_033729458.1"/>
</dbReference>
<dbReference type="Gene3D" id="3.40.50.1820">
    <property type="entry name" value="alpha/beta hydrolase"/>
    <property type="match status" value="1"/>
</dbReference>
<accession>A0A6A6PZ89</accession>
<evidence type="ECO:0000256" key="4">
    <source>
        <dbReference type="ARBA" id="ARBA00022801"/>
    </source>
</evidence>
<dbReference type="Pfam" id="PF10230">
    <property type="entry name" value="LIDHydrolase"/>
    <property type="match status" value="1"/>
</dbReference>
<dbReference type="EMBL" id="MU001634">
    <property type="protein sequence ID" value="KAF2484773.1"/>
    <property type="molecule type" value="Genomic_DNA"/>
</dbReference>
<dbReference type="PANTHER" id="PTHR13390:SF0">
    <property type="entry name" value="LIPID DROPLET-ASSOCIATED HYDROLASE"/>
    <property type="match status" value="1"/>
</dbReference>